<comment type="caution">
    <text evidence="3">The sequence shown here is derived from an EMBL/GenBank/DDBJ whole genome shotgun (WGS) entry which is preliminary data.</text>
</comment>
<gene>
    <name evidence="3" type="ORF">GCM10009802_27270</name>
</gene>
<protein>
    <recommendedName>
        <fullName evidence="5">Secreted protein</fullName>
    </recommendedName>
</protein>
<reference evidence="4" key="1">
    <citation type="journal article" date="2019" name="Int. J. Syst. Evol. Microbiol.">
        <title>The Global Catalogue of Microorganisms (GCM) 10K type strain sequencing project: providing services to taxonomists for standard genome sequencing and annotation.</title>
        <authorList>
            <consortium name="The Broad Institute Genomics Platform"/>
            <consortium name="The Broad Institute Genome Sequencing Center for Infectious Disease"/>
            <person name="Wu L."/>
            <person name="Ma J."/>
        </authorList>
    </citation>
    <scope>NUCLEOTIDE SEQUENCE [LARGE SCALE GENOMIC DNA]</scope>
    <source>
        <strain evidence="4">JCM 15481</strain>
    </source>
</reference>
<feature type="region of interest" description="Disordered" evidence="1">
    <location>
        <begin position="34"/>
        <end position="75"/>
    </location>
</feature>
<feature type="chain" id="PRO_5046419281" description="Secreted protein" evidence="2">
    <location>
        <begin position="35"/>
        <end position="213"/>
    </location>
</feature>
<evidence type="ECO:0000313" key="3">
    <source>
        <dbReference type="EMBL" id="GAA2123031.1"/>
    </source>
</evidence>
<keyword evidence="4" id="KW-1185">Reference proteome</keyword>
<evidence type="ECO:0000256" key="2">
    <source>
        <dbReference type="SAM" id="SignalP"/>
    </source>
</evidence>
<evidence type="ECO:0008006" key="5">
    <source>
        <dbReference type="Google" id="ProtNLM"/>
    </source>
</evidence>
<evidence type="ECO:0000256" key="1">
    <source>
        <dbReference type="SAM" id="MobiDB-lite"/>
    </source>
</evidence>
<dbReference type="EMBL" id="BAAAPF010000070">
    <property type="protein sequence ID" value="GAA2123031.1"/>
    <property type="molecule type" value="Genomic_DNA"/>
</dbReference>
<feature type="compositionally biased region" description="Low complexity" evidence="1">
    <location>
        <begin position="34"/>
        <end position="52"/>
    </location>
</feature>
<feature type="signal peptide" evidence="2">
    <location>
        <begin position="1"/>
        <end position="34"/>
    </location>
</feature>
<dbReference type="Proteomes" id="UP001500443">
    <property type="component" value="Unassembled WGS sequence"/>
</dbReference>
<accession>A0ABP5K066</accession>
<keyword evidence="2" id="KW-0732">Signal</keyword>
<sequence length="213" mass="22361">MHRIRHRRQLRRALIPLAATALALPGLVTTSAQATSAPPAATSTTGTGLAPSDTPGTDRSAPLPHNSRDLTGSAADCPVPAEGERGAFLEMADGPLPGGDLYGEGGVSAERIVPIPQWCLDHAFEGTRITRTKACDITATTFTTYRIVNNVRQVTGVAHLTIVNYAYSSETEPNWIHQFEIAATAASWGDARNAVVSGKASGLGECQLDCAGR</sequence>
<proteinExistence type="predicted"/>
<evidence type="ECO:0000313" key="4">
    <source>
        <dbReference type="Proteomes" id="UP001500443"/>
    </source>
</evidence>
<name>A0ABP5K066_9ACTN</name>
<organism evidence="3 4">
    <name type="scientific">Streptomyces synnematoformans</name>
    <dbReference type="NCBI Taxonomy" id="415721"/>
    <lineage>
        <taxon>Bacteria</taxon>
        <taxon>Bacillati</taxon>
        <taxon>Actinomycetota</taxon>
        <taxon>Actinomycetes</taxon>
        <taxon>Kitasatosporales</taxon>
        <taxon>Streptomycetaceae</taxon>
        <taxon>Streptomyces</taxon>
    </lineage>
</organism>